<evidence type="ECO:0000313" key="4">
    <source>
        <dbReference type="Proteomes" id="UP000326757"/>
    </source>
</evidence>
<dbReference type="PANTHER" id="PTHR31571:SF1">
    <property type="entry name" value="ALTERED INHERITANCE OF MITOCHONDRIA PROTEIN 6"/>
    <property type="match status" value="1"/>
</dbReference>
<dbReference type="PANTHER" id="PTHR31571">
    <property type="entry name" value="ALTERED INHERITANCE OF MITOCHONDRIA PROTEIN 6"/>
    <property type="match status" value="1"/>
</dbReference>
<comment type="caution">
    <text evidence="3">The sequence shown here is derived from an EMBL/GenBank/DDBJ whole genome shotgun (WGS) entry which is preliminary data.</text>
</comment>
<keyword evidence="2" id="KW-1133">Transmembrane helix</keyword>
<proteinExistence type="predicted"/>
<dbReference type="AlphaFoldDB" id="A0A5N6JWW6"/>
<keyword evidence="4" id="KW-1185">Reference proteome</keyword>
<reference evidence="3 4" key="1">
    <citation type="submission" date="2019-06" db="EMBL/GenBank/DDBJ databases">
        <title>Genome Sequence of the Brown Rot Fungal Pathogen Monilinia laxa.</title>
        <authorList>
            <person name="De Miccolis Angelini R.M."/>
            <person name="Landi L."/>
            <person name="Abate D."/>
            <person name="Pollastro S."/>
            <person name="Romanazzi G."/>
            <person name="Faretra F."/>
        </authorList>
    </citation>
    <scope>NUCLEOTIDE SEQUENCE [LARGE SCALE GENOMIC DNA]</scope>
    <source>
        <strain evidence="3 4">Mlax316</strain>
    </source>
</reference>
<dbReference type="OrthoDB" id="3539644at2759"/>
<feature type="region of interest" description="Disordered" evidence="1">
    <location>
        <begin position="1"/>
        <end position="26"/>
    </location>
</feature>
<name>A0A5N6JWW6_MONLA</name>
<sequence length="927" mass="101787">MIRDPTLFQENNSKPRKARDESPGDIQIPPMQQISSYMNTSFHATEHLLTHPTSTSSYHRRDNTFYEDQAFFDQPPPAYITSAASSLISTQGQHTLTNYDTLPQYQTENSLSTQLQSTGGSVNDPEMNERTPLSLHRTHKRISFRREIVTKVLGIGLVLAIAAAVLSGIFTKRPNLNSDMGGGPRSSDPIHNGGPYCQHVSKSEQTTFEVPKALGLVVIQEIYEGVPHHGREVITAGEVRIRNLPSNSHDEKAHFTVDVKISDPQLSVVKTFNKDDGSLKISTPRFANSGTYDRPCISIEITAWIPKDADIPNVSFDLVTLSVRLPDDDTSINVAGNTVLKTVSGHVHFPKHQTLSANYNPVTTAEIQLQTKFEFYSRRIVVETVSGRIEGAYPLYDLLKLASQSGTIEVDIHPKPILKSAPSSANLDIHTSSGNIKAQSPIKIPQATYPREYITHVGSISGAIQGDFFVGPTAIFKTSSGRIQVLVKPVLPAASGDDEERNEFSTYSISGSTYVTLLDALFILPSSISYTHEEPIESTPANHHSTYAPGITTLSDPSSIQLYKSKLRTFHSTHKSTSGRIEAYYTSSWIGNIQAQTISGRIEVEGKGIKIVERNDGWGFKSIKARKGVEKDEDGGSVGLETVGGTIVLKIPKEFFPLFLKVLRTLSNQSFKMPSLSNSKSNSQSGIYKVINTYSTPSTSNHPSTSPPTYWHPNFTTSITPINCWSHNDEHQPIPLYTALAAGCIAIEADCFVPSHYPSSWLPFSSSPDIPQNDLLVGHETSELQPAKTLSALYLNPILEILTQQNKAAGNPEKKVGVWNENPHLPLHLTIDYKTVCSGHDGIAILDSLLQPLRDAGFLTYYDTATEKLVPGPLTIVGTGDADFDLICEYSRIEIFKDARFFNFLPAQNPSNSLSFETAGGDSEEGM</sequence>
<feature type="transmembrane region" description="Helical" evidence="2">
    <location>
        <begin position="148"/>
        <end position="170"/>
    </location>
</feature>
<gene>
    <name evidence="3" type="ORF">EYC80_007743</name>
</gene>
<keyword evidence="2" id="KW-0812">Transmembrane</keyword>
<dbReference type="EMBL" id="VIGI01000012">
    <property type="protein sequence ID" value="KAB8293428.1"/>
    <property type="molecule type" value="Genomic_DNA"/>
</dbReference>
<dbReference type="Proteomes" id="UP000326757">
    <property type="component" value="Unassembled WGS sequence"/>
</dbReference>
<keyword evidence="2" id="KW-0472">Membrane</keyword>
<evidence type="ECO:0000256" key="1">
    <source>
        <dbReference type="SAM" id="MobiDB-lite"/>
    </source>
</evidence>
<evidence type="ECO:0000313" key="3">
    <source>
        <dbReference type="EMBL" id="KAB8293428.1"/>
    </source>
</evidence>
<protein>
    <submittedName>
        <fullName evidence="3">Uncharacterized protein</fullName>
    </submittedName>
</protein>
<accession>A0A5N6JWW6</accession>
<organism evidence="3 4">
    <name type="scientific">Monilinia laxa</name>
    <name type="common">Brown rot fungus</name>
    <name type="synonym">Sclerotinia laxa</name>
    <dbReference type="NCBI Taxonomy" id="61186"/>
    <lineage>
        <taxon>Eukaryota</taxon>
        <taxon>Fungi</taxon>
        <taxon>Dikarya</taxon>
        <taxon>Ascomycota</taxon>
        <taxon>Pezizomycotina</taxon>
        <taxon>Leotiomycetes</taxon>
        <taxon>Helotiales</taxon>
        <taxon>Sclerotiniaceae</taxon>
        <taxon>Monilinia</taxon>
    </lineage>
</organism>
<dbReference type="InterPro" id="IPR051236">
    <property type="entry name" value="HAT_RTT109-like"/>
</dbReference>
<evidence type="ECO:0000256" key="2">
    <source>
        <dbReference type="SAM" id="Phobius"/>
    </source>
</evidence>